<feature type="transmembrane region" description="Helical" evidence="2">
    <location>
        <begin position="64"/>
        <end position="85"/>
    </location>
</feature>
<feature type="transmembrane region" description="Helical" evidence="2">
    <location>
        <begin position="16"/>
        <end position="37"/>
    </location>
</feature>
<dbReference type="Proteomes" id="UP001187346">
    <property type="component" value="Unassembled WGS sequence"/>
</dbReference>
<evidence type="ECO:0008006" key="5">
    <source>
        <dbReference type="Google" id="ProtNLM"/>
    </source>
</evidence>
<keyword evidence="4" id="KW-1185">Reference proteome</keyword>
<reference evidence="3 4" key="1">
    <citation type="submission" date="2023-10" db="EMBL/GenBank/DDBJ databases">
        <title>Characterization of rhizosphere-enriched actinobacteria from wheat plants lab-grown on chernevaya soil.</title>
        <authorList>
            <person name="Tikhonova E.N."/>
            <person name="Konopkin A."/>
            <person name="Kravchenko I.K."/>
        </authorList>
    </citation>
    <scope>NUCLEOTIDE SEQUENCE [LARGE SCALE GENOMIC DNA]</scope>
    <source>
        <strain evidence="3 4">RR29</strain>
    </source>
</reference>
<keyword evidence="2" id="KW-0812">Transmembrane</keyword>
<keyword evidence="2" id="KW-1133">Transmembrane helix</keyword>
<accession>A0ABU4FHY9</accession>
<sequence>MTTFLSALAGKAAEKWLALLVLPGVGYLAAVAAAVVLGHTHALDLAQLQSAVDRLATHPGASNAGAILLVAAGVLAAATLAGLCARASAVVVERLWTSRGDRWPGRLLVRRRVRRWRQADAECEAAGTRGELARAIERRDAIALVRPRRPTWIGDRLHAVDQRVYDAYDLDLGAAWPRLWLTVPDAVRAELLAAREAYGAAFGLAGWAALYLLLGAWWWPALPAAVVVAATAWIRGRAATAVFADLVEATVDLHAITLAQELGLTGERPTLTREIGDAITTTLRKDPPPDPPRDQPGAA</sequence>
<dbReference type="RefSeq" id="WP_317773875.1">
    <property type="nucleotide sequence ID" value="NZ_JAWMAJ010000122.1"/>
</dbReference>
<evidence type="ECO:0000313" key="3">
    <source>
        <dbReference type="EMBL" id="MDV7220222.1"/>
    </source>
</evidence>
<name>A0ABU4FHY9_9ACTN</name>
<organism evidence="3 4">
    <name type="scientific">Streptomyces prunicolor</name>
    <dbReference type="NCBI Taxonomy" id="67348"/>
    <lineage>
        <taxon>Bacteria</taxon>
        <taxon>Bacillati</taxon>
        <taxon>Actinomycetota</taxon>
        <taxon>Actinomycetes</taxon>
        <taxon>Kitasatosporales</taxon>
        <taxon>Streptomycetaceae</taxon>
        <taxon>Streptomyces</taxon>
    </lineage>
</organism>
<evidence type="ECO:0000313" key="4">
    <source>
        <dbReference type="Proteomes" id="UP001187346"/>
    </source>
</evidence>
<evidence type="ECO:0000256" key="1">
    <source>
        <dbReference type="SAM" id="MobiDB-lite"/>
    </source>
</evidence>
<evidence type="ECO:0000256" key="2">
    <source>
        <dbReference type="SAM" id="Phobius"/>
    </source>
</evidence>
<feature type="transmembrane region" description="Helical" evidence="2">
    <location>
        <begin position="197"/>
        <end position="219"/>
    </location>
</feature>
<feature type="region of interest" description="Disordered" evidence="1">
    <location>
        <begin position="279"/>
        <end position="299"/>
    </location>
</feature>
<protein>
    <recommendedName>
        <fullName evidence="5">Vegetative cell wall protein gp1</fullName>
    </recommendedName>
</protein>
<proteinExistence type="predicted"/>
<feature type="compositionally biased region" description="Basic and acidic residues" evidence="1">
    <location>
        <begin position="283"/>
        <end position="293"/>
    </location>
</feature>
<dbReference type="EMBL" id="JAWMAJ010000122">
    <property type="protein sequence ID" value="MDV7220222.1"/>
    <property type="molecule type" value="Genomic_DNA"/>
</dbReference>
<gene>
    <name evidence="3" type="ORF">R5A26_30195</name>
</gene>
<comment type="caution">
    <text evidence="3">The sequence shown here is derived from an EMBL/GenBank/DDBJ whole genome shotgun (WGS) entry which is preliminary data.</text>
</comment>
<keyword evidence="2" id="KW-0472">Membrane</keyword>